<evidence type="ECO:0000313" key="2">
    <source>
        <dbReference type="EMBL" id="MBQ0933601.1"/>
    </source>
</evidence>
<protein>
    <submittedName>
        <fullName evidence="2">AAA family ATPase</fullName>
    </submittedName>
</protein>
<sequence>MSMIVAIVNEKGGVGKSTLAVNLAAARAQAGRDVLLVDTDPQGSAMAWSGERDAAKVTPRVAAIAKSGKGLQAEIADLARRYQDIVIDTGGRDSPETRSALVSAQLVVVPAQPSQADLWSLEKLAGLVDAARGFNPNLRALVVITRASTNLAVQDTDAAREFVSTVPSVDLAKAVIRDRMVWRRSFADGLSVSEYRPFDDRAAAEIDALIKEVFDGN</sequence>
<accession>A0A941BH29</accession>
<dbReference type="PIRSF" id="PIRSF009320">
    <property type="entry name" value="Nuc_binding_HP_1000"/>
    <property type="match status" value="1"/>
</dbReference>
<evidence type="ECO:0000259" key="1">
    <source>
        <dbReference type="Pfam" id="PF01656"/>
    </source>
</evidence>
<keyword evidence="3" id="KW-1185">Reference proteome</keyword>
<feature type="domain" description="CobQ/CobB/MinD/ParA nucleotide binding" evidence="1">
    <location>
        <begin position="5"/>
        <end position="155"/>
    </location>
</feature>
<dbReference type="SUPFAM" id="SSF52540">
    <property type="entry name" value="P-loop containing nucleoside triphosphate hydrolases"/>
    <property type="match status" value="1"/>
</dbReference>
<dbReference type="PANTHER" id="PTHR13696:SF96">
    <property type="entry name" value="COBQ_COBB_MIND_PARA NUCLEOTIDE BINDING DOMAIN-CONTAINING PROTEIN"/>
    <property type="match status" value="1"/>
</dbReference>
<comment type="caution">
    <text evidence="2">The sequence shown here is derived from an EMBL/GenBank/DDBJ whole genome shotgun (WGS) entry which is preliminary data.</text>
</comment>
<proteinExistence type="predicted"/>
<organism evidence="2 3">
    <name type="scientific">Ideonella alba</name>
    <dbReference type="NCBI Taxonomy" id="2824118"/>
    <lineage>
        <taxon>Bacteria</taxon>
        <taxon>Pseudomonadati</taxon>
        <taxon>Pseudomonadota</taxon>
        <taxon>Betaproteobacteria</taxon>
        <taxon>Burkholderiales</taxon>
        <taxon>Sphaerotilaceae</taxon>
        <taxon>Ideonella</taxon>
    </lineage>
</organism>
<dbReference type="Gene3D" id="3.40.50.300">
    <property type="entry name" value="P-loop containing nucleotide triphosphate hydrolases"/>
    <property type="match status" value="1"/>
</dbReference>
<dbReference type="InterPro" id="IPR027417">
    <property type="entry name" value="P-loop_NTPase"/>
</dbReference>
<dbReference type="InterPro" id="IPR050678">
    <property type="entry name" value="DNA_Partitioning_ATPase"/>
</dbReference>
<dbReference type="PANTHER" id="PTHR13696">
    <property type="entry name" value="P-LOOP CONTAINING NUCLEOSIDE TRIPHOSPHATE HYDROLASE"/>
    <property type="match status" value="1"/>
</dbReference>
<gene>
    <name evidence="2" type="ORF">KAK03_24280</name>
</gene>
<dbReference type="CDD" id="cd02042">
    <property type="entry name" value="ParAB_family"/>
    <property type="match status" value="1"/>
</dbReference>
<dbReference type="Pfam" id="PF01656">
    <property type="entry name" value="CbiA"/>
    <property type="match status" value="1"/>
</dbReference>
<dbReference type="InterPro" id="IPR002586">
    <property type="entry name" value="CobQ/CobB/MinD/ParA_Nub-bd_dom"/>
</dbReference>
<name>A0A941BH29_9BURK</name>
<dbReference type="EMBL" id="JAGQDD010000034">
    <property type="protein sequence ID" value="MBQ0933601.1"/>
    <property type="molecule type" value="Genomic_DNA"/>
</dbReference>
<dbReference type="Proteomes" id="UP000676246">
    <property type="component" value="Unassembled WGS sequence"/>
</dbReference>
<reference evidence="2 3" key="1">
    <citation type="submission" date="2021-04" db="EMBL/GenBank/DDBJ databases">
        <title>The genome sequence of Ideonella sp. 3Y2.</title>
        <authorList>
            <person name="Liu Y."/>
        </authorList>
    </citation>
    <scope>NUCLEOTIDE SEQUENCE [LARGE SCALE GENOMIC DNA]</scope>
    <source>
        <strain evidence="2 3">3Y2</strain>
    </source>
</reference>
<evidence type="ECO:0000313" key="3">
    <source>
        <dbReference type="Proteomes" id="UP000676246"/>
    </source>
</evidence>
<dbReference type="AlphaFoldDB" id="A0A941BH29"/>